<gene>
    <name evidence="2" type="ORF">FA15DRAFT_654809</name>
</gene>
<feature type="transmembrane region" description="Helical" evidence="1">
    <location>
        <begin position="273"/>
        <end position="294"/>
    </location>
</feature>
<sequence length="388" mass="42782">MSENSAEIKATSKTNSAVEEAPHFIEVDIIPEIADFIGCTPLPPPNSSTILKLIFGLLVLNATERTILFGGGLFDKVSERELVYFVIGEWVQRPRLTIRVYRFVNAMADASTSLIRPIVYMCSNRWDTVAVFAVLDALMWVADNAVIYRCYVLWGRNYLVILPLVVLSLSNITINAATFSWFVSSGTILPNAIRPLLDVALPLHLVQSIAATGLIILRIATEGSLFGGHGIDMSFNGSSLMVVFFVILESAAIYTSQQLALLILYFLRHPAQLVVYGTFVPSIGIVFTLSFVCMQARRHVGRHSDLESPTELVFTRTQEISLMGFDDHNSQPTHPPFGNGTPFTSDASLPTSSSSVYLDNNNPVLFHPNANFLPPRPSLPEHEPISQV</sequence>
<keyword evidence="1" id="KW-0472">Membrane</keyword>
<dbReference type="Proteomes" id="UP000307440">
    <property type="component" value="Unassembled WGS sequence"/>
</dbReference>
<dbReference type="OrthoDB" id="3346544at2759"/>
<keyword evidence="3" id="KW-1185">Reference proteome</keyword>
<evidence type="ECO:0000313" key="2">
    <source>
        <dbReference type="EMBL" id="TFK25889.1"/>
    </source>
</evidence>
<organism evidence="2 3">
    <name type="scientific">Coprinopsis marcescibilis</name>
    <name type="common">Agaric fungus</name>
    <name type="synonym">Psathyrella marcescibilis</name>
    <dbReference type="NCBI Taxonomy" id="230819"/>
    <lineage>
        <taxon>Eukaryota</taxon>
        <taxon>Fungi</taxon>
        <taxon>Dikarya</taxon>
        <taxon>Basidiomycota</taxon>
        <taxon>Agaricomycotina</taxon>
        <taxon>Agaricomycetes</taxon>
        <taxon>Agaricomycetidae</taxon>
        <taxon>Agaricales</taxon>
        <taxon>Agaricineae</taxon>
        <taxon>Psathyrellaceae</taxon>
        <taxon>Coprinopsis</taxon>
    </lineage>
</organism>
<keyword evidence="1" id="KW-1133">Transmembrane helix</keyword>
<evidence type="ECO:0000313" key="3">
    <source>
        <dbReference type="Proteomes" id="UP000307440"/>
    </source>
</evidence>
<evidence type="ECO:0000256" key="1">
    <source>
        <dbReference type="SAM" id="Phobius"/>
    </source>
</evidence>
<dbReference type="AlphaFoldDB" id="A0A5C3KZ26"/>
<dbReference type="EMBL" id="ML210181">
    <property type="protein sequence ID" value="TFK25889.1"/>
    <property type="molecule type" value="Genomic_DNA"/>
</dbReference>
<accession>A0A5C3KZ26</accession>
<feature type="transmembrane region" description="Helical" evidence="1">
    <location>
        <begin position="158"/>
        <end position="183"/>
    </location>
</feature>
<protein>
    <submittedName>
        <fullName evidence="2">Uncharacterized protein</fullName>
    </submittedName>
</protein>
<feature type="transmembrane region" description="Helical" evidence="1">
    <location>
        <begin position="242"/>
        <end position="267"/>
    </location>
</feature>
<feature type="transmembrane region" description="Helical" evidence="1">
    <location>
        <begin position="203"/>
        <end position="221"/>
    </location>
</feature>
<reference evidence="2 3" key="1">
    <citation type="journal article" date="2019" name="Nat. Ecol. Evol.">
        <title>Megaphylogeny resolves global patterns of mushroom evolution.</title>
        <authorList>
            <person name="Varga T."/>
            <person name="Krizsan K."/>
            <person name="Foldi C."/>
            <person name="Dima B."/>
            <person name="Sanchez-Garcia M."/>
            <person name="Sanchez-Ramirez S."/>
            <person name="Szollosi G.J."/>
            <person name="Szarkandi J.G."/>
            <person name="Papp V."/>
            <person name="Albert L."/>
            <person name="Andreopoulos W."/>
            <person name="Angelini C."/>
            <person name="Antonin V."/>
            <person name="Barry K.W."/>
            <person name="Bougher N.L."/>
            <person name="Buchanan P."/>
            <person name="Buyck B."/>
            <person name="Bense V."/>
            <person name="Catcheside P."/>
            <person name="Chovatia M."/>
            <person name="Cooper J."/>
            <person name="Damon W."/>
            <person name="Desjardin D."/>
            <person name="Finy P."/>
            <person name="Geml J."/>
            <person name="Haridas S."/>
            <person name="Hughes K."/>
            <person name="Justo A."/>
            <person name="Karasinski D."/>
            <person name="Kautmanova I."/>
            <person name="Kiss B."/>
            <person name="Kocsube S."/>
            <person name="Kotiranta H."/>
            <person name="LaButti K.M."/>
            <person name="Lechner B.E."/>
            <person name="Liimatainen K."/>
            <person name="Lipzen A."/>
            <person name="Lukacs Z."/>
            <person name="Mihaltcheva S."/>
            <person name="Morgado L.N."/>
            <person name="Niskanen T."/>
            <person name="Noordeloos M.E."/>
            <person name="Ohm R.A."/>
            <person name="Ortiz-Santana B."/>
            <person name="Ovrebo C."/>
            <person name="Racz N."/>
            <person name="Riley R."/>
            <person name="Savchenko A."/>
            <person name="Shiryaev A."/>
            <person name="Soop K."/>
            <person name="Spirin V."/>
            <person name="Szebenyi C."/>
            <person name="Tomsovsky M."/>
            <person name="Tulloss R.E."/>
            <person name="Uehling J."/>
            <person name="Grigoriev I.V."/>
            <person name="Vagvolgyi C."/>
            <person name="Papp T."/>
            <person name="Martin F.M."/>
            <person name="Miettinen O."/>
            <person name="Hibbett D.S."/>
            <person name="Nagy L.G."/>
        </authorList>
    </citation>
    <scope>NUCLEOTIDE SEQUENCE [LARGE SCALE GENOMIC DNA]</scope>
    <source>
        <strain evidence="2 3">CBS 121175</strain>
    </source>
</reference>
<proteinExistence type="predicted"/>
<name>A0A5C3KZ26_COPMA</name>
<keyword evidence="1" id="KW-0812">Transmembrane</keyword>